<dbReference type="InterPro" id="IPR020846">
    <property type="entry name" value="MFS_dom"/>
</dbReference>
<dbReference type="EMBL" id="CABFNB010000039">
    <property type="protein sequence ID" value="VTZ60144.1"/>
    <property type="molecule type" value="Genomic_DNA"/>
</dbReference>
<protein>
    <submittedName>
        <fullName evidence="8">Major facilitator superfamily MFS_1</fullName>
    </submittedName>
</protein>
<name>A0A508WRW8_9HYPH</name>
<dbReference type="Pfam" id="PF07690">
    <property type="entry name" value="MFS_1"/>
    <property type="match status" value="1"/>
</dbReference>
<feature type="transmembrane region" description="Helical" evidence="6">
    <location>
        <begin position="140"/>
        <end position="163"/>
    </location>
</feature>
<dbReference type="AlphaFoldDB" id="A0A508WRW8"/>
<proteinExistence type="predicted"/>
<evidence type="ECO:0000256" key="4">
    <source>
        <dbReference type="ARBA" id="ARBA00022989"/>
    </source>
</evidence>
<feature type="transmembrane region" description="Helical" evidence="6">
    <location>
        <begin position="169"/>
        <end position="188"/>
    </location>
</feature>
<feature type="transmembrane region" description="Helical" evidence="6">
    <location>
        <begin position="113"/>
        <end position="133"/>
    </location>
</feature>
<evidence type="ECO:0000313" key="9">
    <source>
        <dbReference type="EMBL" id="VTZ65304.1"/>
    </source>
</evidence>
<sequence>MIVSNFASGGSAWPRILLVVGAGVVSAFQVGKAPVALGAIQEDLALSLAASSWLISAFAILGALTGAPIGLAADRVGAGTMAALGLLLQAAGSFLGGLASGFTTLLATRVIEGLGFLCLVVAGPALIAGLAPIQIRDRAMSLWASFMPVGLTVIMLAAPLLSIVTWRGFWFLNASILLSYAMLLRWGLHPPPSHPRLYRNVRQDIGEALVSPGPWVLGGLFAAFSAIFFAVFGLLPSLLSQRIGISNDAASMLSALAIAASGVGNLVCGQLLARGFLPGRLLHFSFGIMAICGIGIFSQALWAIACYALCVVFSFAGGLIPVVIFDSAPRKAPRPELVGVTIGFAMQGNNLGLIIGPAAAGGISGAFGWPVVSVAIVAMALMAALLVLPFNRRQLTGTSSDQAIHKEGEGALW</sequence>
<dbReference type="GO" id="GO:0022857">
    <property type="term" value="F:transmembrane transporter activity"/>
    <property type="evidence" value="ECO:0007669"/>
    <property type="project" value="InterPro"/>
</dbReference>
<dbReference type="PANTHER" id="PTHR43124">
    <property type="entry name" value="PURINE EFFLUX PUMP PBUE"/>
    <property type="match status" value="1"/>
</dbReference>
<dbReference type="PANTHER" id="PTHR43124:SF3">
    <property type="entry name" value="CHLORAMPHENICOL EFFLUX PUMP RV0191"/>
    <property type="match status" value="1"/>
</dbReference>
<feature type="transmembrane region" description="Helical" evidence="6">
    <location>
        <begin position="302"/>
        <end position="325"/>
    </location>
</feature>
<feature type="transmembrane region" description="Helical" evidence="6">
    <location>
        <begin position="12"/>
        <end position="30"/>
    </location>
</feature>
<dbReference type="PROSITE" id="PS50850">
    <property type="entry name" value="MFS"/>
    <property type="match status" value="1"/>
</dbReference>
<feature type="transmembrane region" description="Helical" evidence="6">
    <location>
        <begin position="252"/>
        <end position="273"/>
    </location>
</feature>
<evidence type="ECO:0000313" key="8">
    <source>
        <dbReference type="EMBL" id="VTZ60144.1"/>
    </source>
</evidence>
<dbReference type="InterPro" id="IPR011701">
    <property type="entry name" value="MFS"/>
</dbReference>
<feature type="transmembrane region" description="Helical" evidence="6">
    <location>
        <begin position="366"/>
        <end position="388"/>
    </location>
</feature>
<evidence type="ECO:0000256" key="2">
    <source>
        <dbReference type="ARBA" id="ARBA00022475"/>
    </source>
</evidence>
<evidence type="ECO:0000256" key="6">
    <source>
        <dbReference type="SAM" id="Phobius"/>
    </source>
</evidence>
<gene>
    <name evidence="8" type="ORF">EMEDMD4_1330022</name>
    <name evidence="9" type="ORF">EMEDMD4_790328</name>
</gene>
<evidence type="ECO:0000256" key="1">
    <source>
        <dbReference type="ARBA" id="ARBA00004651"/>
    </source>
</evidence>
<feature type="transmembrane region" description="Helical" evidence="6">
    <location>
        <begin position="280"/>
        <end position="296"/>
    </location>
</feature>
<feature type="transmembrane region" description="Helical" evidence="6">
    <location>
        <begin position="209"/>
        <end position="232"/>
    </location>
</feature>
<dbReference type="Proteomes" id="UP000507954">
    <property type="component" value="Unassembled WGS sequence"/>
</dbReference>
<dbReference type="CDD" id="cd06174">
    <property type="entry name" value="MFS"/>
    <property type="match status" value="1"/>
</dbReference>
<dbReference type="InterPro" id="IPR050189">
    <property type="entry name" value="MFS_Efflux_Transporters"/>
</dbReference>
<dbReference type="EMBL" id="CABFNB010000149">
    <property type="protein sequence ID" value="VTZ65304.1"/>
    <property type="molecule type" value="Genomic_DNA"/>
</dbReference>
<feature type="domain" description="Major facilitator superfamily (MFS) profile" evidence="7">
    <location>
        <begin position="15"/>
        <end position="392"/>
    </location>
</feature>
<dbReference type="InterPro" id="IPR036259">
    <property type="entry name" value="MFS_trans_sf"/>
</dbReference>
<keyword evidence="4 6" id="KW-1133">Transmembrane helix</keyword>
<keyword evidence="3 6" id="KW-0812">Transmembrane</keyword>
<dbReference type="SUPFAM" id="SSF103473">
    <property type="entry name" value="MFS general substrate transporter"/>
    <property type="match status" value="1"/>
</dbReference>
<comment type="subcellular location">
    <subcellularLocation>
        <location evidence="1">Cell membrane</location>
        <topology evidence="1">Multi-pass membrane protein</topology>
    </subcellularLocation>
</comment>
<feature type="transmembrane region" description="Helical" evidence="6">
    <location>
        <begin position="50"/>
        <end position="71"/>
    </location>
</feature>
<keyword evidence="2" id="KW-1003">Cell membrane</keyword>
<organism evidence="8">
    <name type="scientific">Sinorhizobium medicae</name>
    <dbReference type="NCBI Taxonomy" id="110321"/>
    <lineage>
        <taxon>Bacteria</taxon>
        <taxon>Pseudomonadati</taxon>
        <taxon>Pseudomonadota</taxon>
        <taxon>Alphaproteobacteria</taxon>
        <taxon>Hyphomicrobiales</taxon>
        <taxon>Rhizobiaceae</taxon>
        <taxon>Sinorhizobium/Ensifer group</taxon>
        <taxon>Sinorhizobium</taxon>
    </lineage>
</organism>
<dbReference type="GO" id="GO:0005886">
    <property type="term" value="C:plasma membrane"/>
    <property type="evidence" value="ECO:0007669"/>
    <property type="project" value="UniProtKB-SubCell"/>
</dbReference>
<accession>A0A508WRW8</accession>
<evidence type="ECO:0000256" key="3">
    <source>
        <dbReference type="ARBA" id="ARBA00022692"/>
    </source>
</evidence>
<keyword evidence="5 6" id="KW-0472">Membrane</keyword>
<evidence type="ECO:0000259" key="7">
    <source>
        <dbReference type="PROSITE" id="PS50850"/>
    </source>
</evidence>
<dbReference type="Gene3D" id="1.20.1250.20">
    <property type="entry name" value="MFS general substrate transporter like domains"/>
    <property type="match status" value="1"/>
</dbReference>
<dbReference type="RefSeq" id="WP_180161653.1">
    <property type="nucleotide sequence ID" value="NZ_CABFNB010000039.1"/>
</dbReference>
<evidence type="ECO:0000256" key="5">
    <source>
        <dbReference type="ARBA" id="ARBA00023136"/>
    </source>
</evidence>
<feature type="transmembrane region" description="Helical" evidence="6">
    <location>
        <begin position="83"/>
        <end position="107"/>
    </location>
</feature>
<reference evidence="8" key="1">
    <citation type="submission" date="2019-06" db="EMBL/GenBank/DDBJ databases">
        <authorList>
            <person name="Le Quere A."/>
            <person name="Colella S."/>
        </authorList>
    </citation>
    <scope>NUCLEOTIDE SEQUENCE</scope>
    <source>
        <strain evidence="8">EmedicaeMD41</strain>
    </source>
</reference>